<protein>
    <submittedName>
        <fullName evidence="2">Uncharacterized protein</fullName>
    </submittedName>
</protein>
<organism evidence="2 3">
    <name type="scientific">Hondaea fermentalgiana</name>
    <dbReference type="NCBI Taxonomy" id="2315210"/>
    <lineage>
        <taxon>Eukaryota</taxon>
        <taxon>Sar</taxon>
        <taxon>Stramenopiles</taxon>
        <taxon>Bigyra</taxon>
        <taxon>Labyrinthulomycetes</taxon>
        <taxon>Thraustochytrida</taxon>
        <taxon>Thraustochytriidae</taxon>
        <taxon>Hondaea</taxon>
    </lineage>
</organism>
<evidence type="ECO:0000313" key="2">
    <source>
        <dbReference type="EMBL" id="GBG28414.1"/>
    </source>
</evidence>
<dbReference type="EMBL" id="BEYU01000040">
    <property type="protein sequence ID" value="GBG28414.1"/>
    <property type="molecule type" value="Genomic_DNA"/>
</dbReference>
<accession>A0A2R5GKL5</accession>
<evidence type="ECO:0000256" key="1">
    <source>
        <dbReference type="SAM" id="MobiDB-lite"/>
    </source>
</evidence>
<name>A0A2R5GKL5_9STRA</name>
<gene>
    <name evidence="2" type="ORF">FCC1311_046372</name>
</gene>
<dbReference type="InParanoid" id="A0A2R5GKL5"/>
<sequence length="395" mass="43799">MSRGPLPSSKKKKKKGDNTLDEEEILSRPGRLLVDATDSVILMAFALDPMHLTLERSNSRQVLVPSLVAETTDPSWRFNLFQTPSPLKFSQATGRSADWKPPHLLTWSSWLEGRENNDSQESNGQDSGAQEVLARAPFASWTGIIDRVELVSILKRCVNCHGQQLVEREIEYAVKMFESLEQSMQREQWDSSFRCAVDLVWRFPNFALAYFKAGLCLALRMRNRQTTKRHRAQDTNGNASSANSSAAENGAAGTRNAQGGTNLSVSDRMHASFEHAYGNVSNLVKSLDPTRSAQADGTAAGAMDDDGVEAEMLKRSKDDYSLSPLVLEEIAHFWRCASLIEPHNSHLNGLIDLALRLSTGVFVSRIHMYRDPGLFPRSLGDAVALALLEQAPTRN</sequence>
<feature type="region of interest" description="Disordered" evidence="1">
    <location>
        <begin position="1"/>
        <end position="23"/>
    </location>
</feature>
<proteinExistence type="predicted"/>
<dbReference type="Proteomes" id="UP000241890">
    <property type="component" value="Unassembled WGS sequence"/>
</dbReference>
<feature type="compositionally biased region" description="Low complexity" evidence="1">
    <location>
        <begin position="236"/>
        <end position="253"/>
    </location>
</feature>
<feature type="region of interest" description="Disordered" evidence="1">
    <location>
        <begin position="227"/>
        <end position="263"/>
    </location>
</feature>
<reference evidence="2 3" key="1">
    <citation type="submission" date="2017-12" db="EMBL/GenBank/DDBJ databases">
        <title>Sequencing, de novo assembly and annotation of complete genome of a new Thraustochytrid species, strain FCC1311.</title>
        <authorList>
            <person name="Sedici K."/>
            <person name="Godart F."/>
            <person name="Aiese Cigliano R."/>
            <person name="Sanseverino W."/>
            <person name="Barakat M."/>
            <person name="Ortet P."/>
            <person name="Marechal E."/>
            <person name="Cagnac O."/>
            <person name="Amato A."/>
        </authorList>
    </citation>
    <scope>NUCLEOTIDE SEQUENCE [LARGE SCALE GENOMIC DNA]</scope>
</reference>
<evidence type="ECO:0000313" key="3">
    <source>
        <dbReference type="Proteomes" id="UP000241890"/>
    </source>
</evidence>
<keyword evidence="3" id="KW-1185">Reference proteome</keyword>
<comment type="caution">
    <text evidence="2">The sequence shown here is derived from an EMBL/GenBank/DDBJ whole genome shotgun (WGS) entry which is preliminary data.</text>
</comment>
<dbReference type="AlphaFoldDB" id="A0A2R5GKL5"/>